<feature type="region of interest" description="Disordered" evidence="1">
    <location>
        <begin position="1036"/>
        <end position="1061"/>
    </location>
</feature>
<comment type="caution">
    <text evidence="4">The sequence shown here is derived from an EMBL/GenBank/DDBJ whole genome shotgun (WGS) entry which is preliminary data.</text>
</comment>
<dbReference type="GO" id="GO:0005815">
    <property type="term" value="C:microtubule organizing center"/>
    <property type="evidence" value="ECO:0007669"/>
    <property type="project" value="TreeGrafter"/>
</dbReference>
<gene>
    <name evidence="4" type="ORF">E5288_WYG017164</name>
</gene>
<dbReference type="PANTHER" id="PTHR15128">
    <property type="entry name" value="TAL1 SCL INTERRUPTING LOCUS"/>
    <property type="match status" value="1"/>
</dbReference>
<dbReference type="GO" id="GO:0007052">
    <property type="term" value="P:mitotic spindle organization"/>
    <property type="evidence" value="ECO:0007669"/>
    <property type="project" value="TreeGrafter"/>
</dbReference>
<evidence type="ECO:0000256" key="1">
    <source>
        <dbReference type="SAM" id="MobiDB-lite"/>
    </source>
</evidence>
<feature type="compositionally biased region" description="Polar residues" evidence="1">
    <location>
        <begin position="1036"/>
        <end position="1056"/>
    </location>
</feature>
<feature type="region of interest" description="Disordered" evidence="1">
    <location>
        <begin position="1265"/>
        <end position="1285"/>
    </location>
</feature>
<dbReference type="PANTHER" id="PTHR15128:SF0">
    <property type="entry name" value="SCL-INTERRUPTING LOCUS PROTEIN"/>
    <property type="match status" value="1"/>
</dbReference>
<dbReference type="InterPro" id="IPR057655">
    <property type="entry name" value="STIL_CC"/>
</dbReference>
<dbReference type="Pfam" id="PF15253">
    <property type="entry name" value="STIL_N"/>
    <property type="match status" value="1"/>
</dbReference>
<dbReference type="InterPro" id="IPR057731">
    <property type="entry name" value="STIL_N"/>
</dbReference>
<dbReference type="Pfam" id="PF26399">
    <property type="entry name" value="PRM_STIL"/>
    <property type="match status" value="1"/>
</dbReference>
<reference evidence="4" key="1">
    <citation type="submission" date="2019-10" db="EMBL/GenBank/DDBJ databases">
        <title>The sequence and de novo assembly of the wild yak genome.</title>
        <authorList>
            <person name="Liu Y."/>
        </authorList>
    </citation>
    <scope>NUCLEOTIDE SEQUENCE [LARGE SCALE GENOMIC DNA]</scope>
    <source>
        <strain evidence="4">WY2019</strain>
    </source>
</reference>
<protein>
    <recommendedName>
        <fullName evidence="6">SCL-interrupting locus protein</fullName>
    </recommendedName>
</protein>
<feature type="domain" description="STIL N-terminal" evidence="2">
    <location>
        <begin position="167"/>
        <end position="509"/>
    </location>
</feature>
<organism evidence="4 5">
    <name type="scientific">Bos mutus</name>
    <name type="common">wild yak</name>
    <dbReference type="NCBI Taxonomy" id="72004"/>
    <lineage>
        <taxon>Eukaryota</taxon>
        <taxon>Metazoa</taxon>
        <taxon>Chordata</taxon>
        <taxon>Craniata</taxon>
        <taxon>Vertebrata</taxon>
        <taxon>Euteleostomi</taxon>
        <taxon>Mammalia</taxon>
        <taxon>Eutheria</taxon>
        <taxon>Laurasiatheria</taxon>
        <taxon>Artiodactyla</taxon>
        <taxon>Ruminantia</taxon>
        <taxon>Pecora</taxon>
        <taxon>Bovidae</taxon>
        <taxon>Bovinae</taxon>
        <taxon>Bos</taxon>
    </lineage>
</organism>
<dbReference type="InterPro" id="IPR058559">
    <property type="entry name" value="PRM_STIL"/>
</dbReference>
<evidence type="ECO:0000259" key="3">
    <source>
        <dbReference type="Pfam" id="PF25775"/>
    </source>
</evidence>
<feature type="region of interest" description="Disordered" evidence="1">
    <location>
        <begin position="608"/>
        <end position="628"/>
    </location>
</feature>
<dbReference type="GO" id="GO:0031023">
    <property type="term" value="P:microtubule organizing center organization"/>
    <property type="evidence" value="ECO:0007669"/>
    <property type="project" value="TreeGrafter"/>
</dbReference>
<keyword evidence="5" id="KW-1185">Reference proteome</keyword>
<feature type="region of interest" description="Disordered" evidence="1">
    <location>
        <begin position="648"/>
        <end position="668"/>
    </location>
</feature>
<evidence type="ECO:0000313" key="4">
    <source>
        <dbReference type="EMBL" id="MXQ88279.1"/>
    </source>
</evidence>
<name>A0A6B0RDM7_9CETA</name>
<dbReference type="Pfam" id="PF25775">
    <property type="entry name" value="CC_STIL"/>
    <property type="match status" value="1"/>
</dbReference>
<dbReference type="InterPro" id="IPR026123">
    <property type="entry name" value="STIL"/>
</dbReference>
<evidence type="ECO:0000259" key="2">
    <source>
        <dbReference type="Pfam" id="PF15253"/>
    </source>
</evidence>
<dbReference type="EMBL" id="VBQZ03000044">
    <property type="protein sequence ID" value="MXQ88279.1"/>
    <property type="molecule type" value="Genomic_DNA"/>
</dbReference>
<dbReference type="Proteomes" id="UP000322234">
    <property type="component" value="Unassembled WGS sequence"/>
</dbReference>
<feature type="region of interest" description="Disordered" evidence="1">
    <location>
        <begin position="1"/>
        <end position="23"/>
    </location>
</feature>
<evidence type="ECO:0000313" key="5">
    <source>
        <dbReference type="Proteomes" id="UP000322234"/>
    </source>
</evidence>
<accession>A0A6B0RDM7</accession>
<sequence length="1421" mass="158058">MPGGKSPIQAQRKSPNLPPAREEDVGYMSAENENDWSYYYEVRRGDRECQVRHRPFSLMGWASDQSAGVARASVSRACICRPGSRDPQRPRGGASWQRFSLDSVPAQQTNLNSAEIAVSEHVKLNKSFTNYHGVYISSCRAPDKYQLQKFSSSRMVPFYFPPSKCALWNPVPIGDFIYLHLRYYRNPRLVVTEKTIRLACRHAKQNKNNLPCFLLGSLTVDEDEESMTLTVDRFDPGREVPELLERIPTASLPGDFVIPCKIHTQGLCSREIITHNADDFNSSFKALQHHVCSKEPLDCGKLLALRAHITSKESLDTVDFDLDWAAVTLANTFKCTPVKPISIIPTALARNLSSNLNISQVQGTYKYGYLTMDETRKLLLLLESDPKVYSLPLVGIWLSGIIHIYSPQVWACCLRYMFSSSIQERVFSESGNFIIVLYSVTHKDPEFYECLPCDGRLPDLRFQLLTSKETLRLFKNVEPSDKNPVCFELRAEDQNAEREFFKKVSKNLSIKSSSQKLPPGKMPTNDHDSGVEDEDVSPRPIPSPHPVSQKVSKIQPSVPELSLVLDENSIEPTPVPNPLEMVNNENPPLLINHAEHLEQSQPQLCDEKHRPEAEAGEPSFRGLPNPLNQDTAPLRHCKVRQLSTCKKGNSHIRNSSKPSFNGLSSDTSEKLQTVSAANVHKEEYPVRSSTFNSKQSSLAPQSHPHNFVFSLHNSGRPMEFQIPTPPPPSYYSTNVCSCCQHHGHIQYSPINSWQGMNTVGSVQDLKSETLHKHSLFHPSGCPAQYHNAFFSSSSPIALRPQGNMRGCSSHSNVEPSPVARLPPHVDFCNPWPCAVCMHTPKTGSDDGMMGLSPDAYRFITEQDRQLRLLQAQIQRLLEAQSLQPCSPKTTTVEDTTQAARQMELVSMEAQSPPALHMRKSVSIAVSTGASLFWNAAGDHQEPESQLRQDDTKISSEDMNFSVDINNEVTSTPGSASSLKAVDIPSFEESNVAVEEEFNQQLCISNSSPLERKEPDVPVFFPNPLQAECGSMCFQSGPTEGATNSSGTSGEPQTEQVMQPLPHQPSDNQQLFQDVLSQGNHLLNNSPKVTEEPSTKAVIISDECTKNQNVYHTKKKKHDPGSVDKECVLNATLKQLRSFGVKIDSPTKVKKNAHKVDHASVLACISPEAVISGLNYMSFANVGMSGLSPSGVDLSMEANAIALKYLNENQLSQLSLTRSSQNNGDSPFSLLHINTDRSTVGLSLISPNNMSFATKKYMKRYGLIQSSDNSEDEEEPPNNTDGKSEHLVNQNLTYIAEQLDCQKEPSRNAGEITDCSNCDSMGTHTGTPVLRNITNEAVQPKATQQLNENPTFLLKNLKPSPAMNLRIGKAEFTQHPEKENVRDTPIFPESLKPSETLKQMNSMNSVGTFLDVKRLRQLPKLF</sequence>
<evidence type="ECO:0008006" key="6">
    <source>
        <dbReference type="Google" id="ProtNLM"/>
    </source>
</evidence>
<proteinExistence type="predicted"/>
<feature type="domain" description="STIL coiled coil region" evidence="3">
    <location>
        <begin position="853"/>
        <end position="881"/>
    </location>
</feature>
<feature type="region of interest" description="Disordered" evidence="1">
    <location>
        <begin position="511"/>
        <end position="554"/>
    </location>
</feature>
<dbReference type="GO" id="GO:0071539">
    <property type="term" value="P:protein localization to centrosome"/>
    <property type="evidence" value="ECO:0007669"/>
    <property type="project" value="TreeGrafter"/>
</dbReference>
<dbReference type="GO" id="GO:0007224">
    <property type="term" value="P:smoothened signaling pathway"/>
    <property type="evidence" value="ECO:0007669"/>
    <property type="project" value="TreeGrafter"/>
</dbReference>